<evidence type="ECO:0000259" key="2">
    <source>
        <dbReference type="PROSITE" id="PS51736"/>
    </source>
</evidence>
<dbReference type="EMBL" id="JABVBA010000006">
    <property type="protein sequence ID" value="NVF11729.1"/>
    <property type="molecule type" value="Genomic_DNA"/>
</dbReference>
<accession>A0ABX2NAY9</accession>
<evidence type="ECO:0000256" key="1">
    <source>
        <dbReference type="PROSITE-ProRule" id="PRU01248"/>
    </source>
</evidence>
<dbReference type="Pfam" id="PF00239">
    <property type="entry name" value="Resolvase"/>
    <property type="match status" value="1"/>
</dbReference>
<dbReference type="Pfam" id="PF13408">
    <property type="entry name" value="Zn_ribbon_recom"/>
    <property type="match status" value="1"/>
</dbReference>
<evidence type="ECO:0000259" key="4">
    <source>
        <dbReference type="PROSITE" id="PS51900"/>
    </source>
</evidence>
<sequence length="548" mass="63432">MGKEVIKLEPQFPELIKVEKLKVAAYARVSTEKDEQHNSLEAQKDYFLKYIKNEPEWEYVGLYYDDGISGLSKKNRDGFNSLVKDALDGNIDLIVTKSISRFARNTVDTISTIRKLKREGVGVFFQKENIYTLDSKSEFVLTLMSSFAQEESRSISENCTWGQRKRFADGKVSIPFARFLGYDRGENGELVVNEKEARIVEYIYSLFILGFTFSEIKSALEFYKIKSPGGTDSWNHQNIKSILTNEKYKGDALLQKSFTVDFMTKKKKKNEGELPMYYVENNHQAIIPKKIHDYVQNKMNNDVTIRVSHLGGKIICAKCGEYFGRFKIHPDWYGGRWAWRCRNKYSKSNKCVMRHLYDDNVHQAINVAAFEVLSARKDLITYVSKITGITSRKINKIIKEMGVDFTGNYQILENIIDSIKVKESHDTTFLFIDGSKAKGHIFGTGKTRIKGVREGKTHNYGNKSIRPEPEHFDEFVKWLKEESGLSESTQKSIRKRTRLAHSICKLDDIEGYIEKLETRAKYKKLDDGVKSNVKYAFRVYFRFLEQCK</sequence>
<name>A0ABX2NAY9_9FIRM</name>
<dbReference type="CDD" id="cd00338">
    <property type="entry name" value="Ser_Recombinase"/>
    <property type="match status" value="1"/>
</dbReference>
<dbReference type="Gene3D" id="3.90.1750.20">
    <property type="entry name" value="Putative Large Serine Recombinase, Chain B, Domain 2"/>
    <property type="match status" value="1"/>
</dbReference>
<dbReference type="Gene3D" id="3.40.50.1390">
    <property type="entry name" value="Resolvase, N-terminal catalytic domain"/>
    <property type="match status" value="1"/>
</dbReference>
<dbReference type="InterPro" id="IPR011109">
    <property type="entry name" value="DNA_bind_recombinase_dom"/>
</dbReference>
<proteinExistence type="predicted"/>
<feature type="domain" description="Resolvase/invertase-type recombinase catalytic" evidence="2">
    <location>
        <begin position="22"/>
        <end position="170"/>
    </location>
</feature>
<dbReference type="InterPro" id="IPR036162">
    <property type="entry name" value="Resolvase-like_N_sf"/>
</dbReference>
<evidence type="ECO:0000313" key="6">
    <source>
        <dbReference type="Proteomes" id="UP000540919"/>
    </source>
</evidence>
<dbReference type="InterPro" id="IPR044068">
    <property type="entry name" value="CB"/>
</dbReference>
<protein>
    <submittedName>
        <fullName evidence="5">Recombinase family protein</fullName>
    </submittedName>
</protein>
<dbReference type="Proteomes" id="UP000540919">
    <property type="component" value="Unassembled WGS sequence"/>
</dbReference>
<dbReference type="PROSITE" id="PS51736">
    <property type="entry name" value="RECOMBINASES_3"/>
    <property type="match status" value="1"/>
</dbReference>
<keyword evidence="1" id="KW-0238">DNA-binding</keyword>
<dbReference type="InterPro" id="IPR006119">
    <property type="entry name" value="Resolv_N"/>
</dbReference>
<dbReference type="InterPro" id="IPR050639">
    <property type="entry name" value="SSR_resolvase"/>
</dbReference>
<dbReference type="PROSITE" id="PS51900">
    <property type="entry name" value="CB"/>
    <property type="match status" value="1"/>
</dbReference>
<organism evidence="5 6">
    <name type="scientific">Anaerococcus faecalis</name>
    <dbReference type="NCBI Taxonomy" id="2742993"/>
    <lineage>
        <taxon>Bacteria</taxon>
        <taxon>Bacillati</taxon>
        <taxon>Bacillota</taxon>
        <taxon>Tissierellia</taxon>
        <taxon>Tissierellales</taxon>
        <taxon>Peptoniphilaceae</taxon>
        <taxon>Anaerococcus</taxon>
    </lineage>
</organism>
<evidence type="ECO:0000313" key="5">
    <source>
        <dbReference type="EMBL" id="NVF11729.1"/>
    </source>
</evidence>
<feature type="domain" description="Recombinase" evidence="3">
    <location>
        <begin position="179"/>
        <end position="305"/>
    </location>
</feature>
<reference evidence="5 6" key="1">
    <citation type="submission" date="2020-06" db="EMBL/GenBank/DDBJ databases">
        <title>Anaerococcus sp. nov., isolated form swine feces.</title>
        <authorList>
            <person name="Yu S."/>
        </authorList>
    </citation>
    <scope>NUCLEOTIDE SEQUENCE [LARGE SCALE GENOMIC DNA]</scope>
    <source>
        <strain evidence="5 6">AGMB00486</strain>
    </source>
</reference>
<dbReference type="RefSeq" id="WP_176269836.1">
    <property type="nucleotide sequence ID" value="NZ_JABVBA010000006.1"/>
</dbReference>
<dbReference type="SUPFAM" id="SSF53041">
    <property type="entry name" value="Resolvase-like"/>
    <property type="match status" value="1"/>
</dbReference>
<dbReference type="InterPro" id="IPR025827">
    <property type="entry name" value="Zn_ribbon_recom_dom"/>
</dbReference>
<dbReference type="PANTHER" id="PTHR30461:SF23">
    <property type="entry name" value="DNA RECOMBINASE-RELATED"/>
    <property type="match status" value="1"/>
</dbReference>
<comment type="caution">
    <text evidence="5">The sequence shown here is derived from an EMBL/GenBank/DDBJ whole genome shotgun (WGS) entry which is preliminary data.</text>
</comment>
<dbReference type="SMART" id="SM00857">
    <property type="entry name" value="Resolvase"/>
    <property type="match status" value="1"/>
</dbReference>
<dbReference type="Pfam" id="PF07508">
    <property type="entry name" value="Recombinase"/>
    <property type="match status" value="1"/>
</dbReference>
<dbReference type="PANTHER" id="PTHR30461">
    <property type="entry name" value="DNA-INVERTASE FROM LAMBDOID PROPHAGE"/>
    <property type="match status" value="1"/>
</dbReference>
<gene>
    <name evidence="5" type="ORF">HV819_07015</name>
</gene>
<keyword evidence="6" id="KW-1185">Reference proteome</keyword>
<dbReference type="InterPro" id="IPR038109">
    <property type="entry name" value="DNA_bind_recomb_sf"/>
</dbReference>
<feature type="domain" description="Core-binding (CB)" evidence="4">
    <location>
        <begin position="466"/>
        <end position="545"/>
    </location>
</feature>
<evidence type="ECO:0000259" key="3">
    <source>
        <dbReference type="PROSITE" id="PS51737"/>
    </source>
</evidence>
<dbReference type="PROSITE" id="PS51737">
    <property type="entry name" value="RECOMBINASE_DNA_BIND"/>
    <property type="match status" value="1"/>
</dbReference>